<reference evidence="1" key="1">
    <citation type="submission" date="2020-05" db="EMBL/GenBank/DDBJ databases">
        <authorList>
            <person name="Chiriac C."/>
            <person name="Salcher M."/>
            <person name="Ghai R."/>
            <person name="Kavagutti S V."/>
        </authorList>
    </citation>
    <scope>NUCLEOTIDE SEQUENCE</scope>
</reference>
<protein>
    <submittedName>
        <fullName evidence="1">Uncharacterized protein</fullName>
    </submittedName>
</protein>
<proteinExistence type="predicted"/>
<name>A0A6J7WTN3_9CAUD</name>
<sequence length="143" mass="15763">MVVRIQPFETVVLCSPDGDSVELTYEEIEKALLKRTPRKYRESSAGAKMSRVIALRVNAIEKGTWSTGATIDRSKMFSELVDEMASTSLDVLNDLTPKAVALLRRLASNEAISETDSETVQRLISLAEGRSIVRTTENAEEAS</sequence>
<dbReference type="EMBL" id="LR798292">
    <property type="protein sequence ID" value="CAB5221107.1"/>
    <property type="molecule type" value="Genomic_DNA"/>
</dbReference>
<evidence type="ECO:0000313" key="1">
    <source>
        <dbReference type="EMBL" id="CAB5221107.1"/>
    </source>
</evidence>
<accession>A0A6J7WTN3</accession>
<organism evidence="1">
    <name type="scientific">uncultured Caudovirales phage</name>
    <dbReference type="NCBI Taxonomy" id="2100421"/>
    <lineage>
        <taxon>Viruses</taxon>
        <taxon>Duplodnaviria</taxon>
        <taxon>Heunggongvirae</taxon>
        <taxon>Uroviricota</taxon>
        <taxon>Caudoviricetes</taxon>
        <taxon>Peduoviridae</taxon>
        <taxon>Maltschvirus</taxon>
        <taxon>Maltschvirus maltsch</taxon>
    </lineage>
</organism>
<gene>
    <name evidence="1" type="ORF">UFOVP244_83</name>
</gene>